<evidence type="ECO:0000313" key="7">
    <source>
        <dbReference type="Proteomes" id="UP000659124"/>
    </source>
</evidence>
<dbReference type="InterPro" id="IPR029063">
    <property type="entry name" value="SAM-dependent_MTases_sf"/>
</dbReference>
<dbReference type="Gene3D" id="1.10.287.1350">
    <property type="match status" value="1"/>
</dbReference>
<dbReference type="Gene3D" id="1.10.10.10">
    <property type="entry name" value="Winged helix-like DNA-binding domain superfamily/Winged helix DNA-binding domain"/>
    <property type="match status" value="1"/>
</dbReference>
<evidence type="ECO:0000259" key="5">
    <source>
        <dbReference type="Pfam" id="PF08100"/>
    </source>
</evidence>
<dbReference type="EMBL" id="JACVFC010000001">
    <property type="protein sequence ID" value="MBC9930014.1"/>
    <property type="molecule type" value="Genomic_DNA"/>
</dbReference>
<keyword evidence="2" id="KW-0808">Transferase</keyword>
<organism evidence="6 7">
    <name type="scientific">Chitinophaga qingshengii</name>
    <dbReference type="NCBI Taxonomy" id="1569794"/>
    <lineage>
        <taxon>Bacteria</taxon>
        <taxon>Pseudomonadati</taxon>
        <taxon>Bacteroidota</taxon>
        <taxon>Chitinophagia</taxon>
        <taxon>Chitinophagales</taxon>
        <taxon>Chitinophagaceae</taxon>
        <taxon>Chitinophaga</taxon>
    </lineage>
</organism>
<dbReference type="InterPro" id="IPR012967">
    <property type="entry name" value="COMT_dimerisation"/>
</dbReference>
<dbReference type="PANTHER" id="PTHR43712:SF2">
    <property type="entry name" value="O-METHYLTRANSFERASE CICE"/>
    <property type="match status" value="1"/>
</dbReference>
<keyword evidence="7" id="KW-1185">Reference proteome</keyword>
<reference evidence="6 7" key="1">
    <citation type="submission" date="2020-09" db="EMBL/GenBank/DDBJ databases">
        <title>Genome sequences of type strains of Chitinophaga qingshengii and Chitinophaga varians.</title>
        <authorList>
            <person name="Kittiwongwattana C."/>
        </authorList>
    </citation>
    <scope>NUCLEOTIDE SEQUENCE [LARGE SCALE GENOMIC DNA]</scope>
    <source>
        <strain evidence="6 7">JCM 30026</strain>
    </source>
</reference>
<evidence type="ECO:0000313" key="6">
    <source>
        <dbReference type="EMBL" id="MBC9930014.1"/>
    </source>
</evidence>
<protein>
    <submittedName>
        <fullName evidence="6">Methyltransferase</fullName>
    </submittedName>
</protein>
<evidence type="ECO:0000259" key="4">
    <source>
        <dbReference type="Pfam" id="PF00891"/>
    </source>
</evidence>
<dbReference type="GO" id="GO:0008168">
    <property type="term" value="F:methyltransferase activity"/>
    <property type="evidence" value="ECO:0007669"/>
    <property type="project" value="UniProtKB-KW"/>
</dbReference>
<dbReference type="InterPro" id="IPR036390">
    <property type="entry name" value="WH_DNA-bd_sf"/>
</dbReference>
<dbReference type="PROSITE" id="PS51683">
    <property type="entry name" value="SAM_OMT_II"/>
    <property type="match status" value="1"/>
</dbReference>
<feature type="domain" description="O-methyltransferase C-terminal" evidence="4">
    <location>
        <begin position="114"/>
        <end position="321"/>
    </location>
</feature>
<dbReference type="Pfam" id="PF08100">
    <property type="entry name" value="Dimerisation"/>
    <property type="match status" value="1"/>
</dbReference>
<evidence type="ECO:0000256" key="2">
    <source>
        <dbReference type="ARBA" id="ARBA00022679"/>
    </source>
</evidence>
<dbReference type="InterPro" id="IPR016461">
    <property type="entry name" value="COMT-like"/>
</dbReference>
<feature type="domain" description="O-methyltransferase dimerisation" evidence="5">
    <location>
        <begin position="17"/>
        <end position="93"/>
    </location>
</feature>
<dbReference type="PIRSF" id="PIRSF005739">
    <property type="entry name" value="O-mtase"/>
    <property type="match status" value="1"/>
</dbReference>
<keyword evidence="3" id="KW-0949">S-adenosyl-L-methionine</keyword>
<accession>A0ABR7TKR5</accession>
<sequence>MRTDLHVTPEHTAGILRHITNHWVSCCVYVAAKLNLADILSGGPMDIAGLAAETGTHPPSLHRVMKLLAANGIFEEQSSGMFVNTPNATALMADVEGSMKAFVLAELGDFYAPWGDLEGSVRTGKTAFDVHYGADLWKFYKTHADKGLNFMKAMTDVTSFLSPAILDKYDFSVFDTIIDVGGSNGALLSAILKKTPGPAGIVFDVPYVVEQTAAILAADPLLRHRCITISGNFFEQVPAGADAYLLKMIIHDWNDEDAIRILSVCSKAMKKESKILIVDGVVPEDNSLHGSKFMDVNMLVVTGGKERTAAEFDELFRRSGLRLTRIIDLDITEVSIVEGEKI</sequence>
<dbReference type="SUPFAM" id="SSF53335">
    <property type="entry name" value="S-adenosyl-L-methionine-dependent methyltransferases"/>
    <property type="match status" value="1"/>
</dbReference>
<proteinExistence type="predicted"/>
<dbReference type="RefSeq" id="WP_188087101.1">
    <property type="nucleotide sequence ID" value="NZ_JACVFC010000001.1"/>
</dbReference>
<evidence type="ECO:0000256" key="1">
    <source>
        <dbReference type="ARBA" id="ARBA00022603"/>
    </source>
</evidence>
<dbReference type="InterPro" id="IPR036388">
    <property type="entry name" value="WH-like_DNA-bd_sf"/>
</dbReference>
<dbReference type="InterPro" id="IPR001077">
    <property type="entry name" value="COMT_C"/>
</dbReference>
<dbReference type="Gene3D" id="3.40.50.150">
    <property type="entry name" value="Vaccinia Virus protein VP39"/>
    <property type="match status" value="1"/>
</dbReference>
<dbReference type="Proteomes" id="UP000659124">
    <property type="component" value="Unassembled WGS sequence"/>
</dbReference>
<dbReference type="Pfam" id="PF00891">
    <property type="entry name" value="Methyltransf_2"/>
    <property type="match status" value="1"/>
</dbReference>
<dbReference type="GO" id="GO:0032259">
    <property type="term" value="P:methylation"/>
    <property type="evidence" value="ECO:0007669"/>
    <property type="project" value="UniProtKB-KW"/>
</dbReference>
<dbReference type="SUPFAM" id="SSF46785">
    <property type="entry name" value="Winged helix' DNA-binding domain"/>
    <property type="match status" value="1"/>
</dbReference>
<keyword evidence="1 6" id="KW-0489">Methyltransferase</keyword>
<name>A0ABR7TKR5_9BACT</name>
<gene>
    <name evidence="6" type="ORF">ICL07_06470</name>
</gene>
<comment type="caution">
    <text evidence="6">The sequence shown here is derived from an EMBL/GenBank/DDBJ whole genome shotgun (WGS) entry which is preliminary data.</text>
</comment>
<dbReference type="PANTHER" id="PTHR43712">
    <property type="entry name" value="PUTATIVE (AFU_ORTHOLOGUE AFUA_4G14580)-RELATED"/>
    <property type="match status" value="1"/>
</dbReference>
<evidence type="ECO:0000256" key="3">
    <source>
        <dbReference type="ARBA" id="ARBA00022691"/>
    </source>
</evidence>